<sequence length="72" mass="8319">MIVLIILIPIFYFGIINTQVSLKYETSNPGDCISNITNRNLCQDIKQNKILIVTDLVLITVLLIFRRKIIRD</sequence>
<organism evidence="2 3">
    <name type="scientific">Chryseobacterium artocarpi</name>
    <dbReference type="NCBI Taxonomy" id="1414727"/>
    <lineage>
        <taxon>Bacteria</taxon>
        <taxon>Pseudomonadati</taxon>
        <taxon>Bacteroidota</taxon>
        <taxon>Flavobacteriia</taxon>
        <taxon>Flavobacteriales</taxon>
        <taxon>Weeksellaceae</taxon>
        <taxon>Chryseobacterium group</taxon>
        <taxon>Chryseobacterium</taxon>
    </lineage>
</organism>
<evidence type="ECO:0000313" key="2">
    <source>
        <dbReference type="EMBL" id="OCA76774.1"/>
    </source>
</evidence>
<gene>
    <name evidence="2" type="ORF">BBI01_21650</name>
</gene>
<keyword evidence="1" id="KW-0472">Membrane</keyword>
<name>A0A1B8ZZ00_9FLAO</name>
<keyword evidence="1" id="KW-1133">Transmembrane helix</keyword>
<keyword evidence="1" id="KW-0812">Transmembrane</keyword>
<feature type="transmembrane region" description="Helical" evidence="1">
    <location>
        <begin position="48"/>
        <end position="65"/>
    </location>
</feature>
<protein>
    <submittedName>
        <fullName evidence="2">Uncharacterized protein</fullName>
    </submittedName>
</protein>
<evidence type="ECO:0000256" key="1">
    <source>
        <dbReference type="SAM" id="Phobius"/>
    </source>
</evidence>
<evidence type="ECO:0000313" key="3">
    <source>
        <dbReference type="Proteomes" id="UP000092651"/>
    </source>
</evidence>
<dbReference type="Proteomes" id="UP000092651">
    <property type="component" value="Unassembled WGS sequence"/>
</dbReference>
<keyword evidence="3" id="KW-1185">Reference proteome</keyword>
<dbReference type="AlphaFoldDB" id="A0A1B8ZZ00"/>
<accession>A0A1B8ZZ00</accession>
<reference evidence="2 3" key="1">
    <citation type="submission" date="2016-07" db="EMBL/GenBank/DDBJ databases">
        <authorList>
            <person name="Jeong J.-J."/>
            <person name="Kim D.W."/>
            <person name="Sang M.K."/>
            <person name="Choi I.-G."/>
            <person name="Kim K.D."/>
        </authorList>
    </citation>
    <scope>NUCLEOTIDE SEQUENCE [LARGE SCALE GENOMIC DNA]</scope>
    <source>
        <strain evidence="2 3">UTM-3</strain>
    </source>
</reference>
<dbReference type="EMBL" id="MAYH01000002">
    <property type="protein sequence ID" value="OCA76774.1"/>
    <property type="molecule type" value="Genomic_DNA"/>
</dbReference>
<proteinExistence type="predicted"/>
<comment type="caution">
    <text evidence="2">The sequence shown here is derived from an EMBL/GenBank/DDBJ whole genome shotgun (WGS) entry which is preliminary data.</text>
</comment>